<reference evidence="1 2" key="1">
    <citation type="submission" date="2018-06" db="EMBL/GenBank/DDBJ databases">
        <title>A transcriptomic atlas of mushroom development highlights an independent origin of complex multicellularity.</title>
        <authorList>
            <consortium name="DOE Joint Genome Institute"/>
            <person name="Krizsan K."/>
            <person name="Almasi E."/>
            <person name="Merenyi Z."/>
            <person name="Sahu N."/>
            <person name="Viragh M."/>
            <person name="Koszo T."/>
            <person name="Mondo S."/>
            <person name="Kiss B."/>
            <person name="Balint B."/>
            <person name="Kues U."/>
            <person name="Barry K."/>
            <person name="Hegedus J.C."/>
            <person name="Henrissat B."/>
            <person name="Johnson J."/>
            <person name="Lipzen A."/>
            <person name="Ohm R."/>
            <person name="Nagy I."/>
            <person name="Pangilinan J."/>
            <person name="Yan J."/>
            <person name="Xiong Y."/>
            <person name="Grigoriev I.V."/>
            <person name="Hibbett D.S."/>
            <person name="Nagy L.G."/>
        </authorList>
    </citation>
    <scope>NUCLEOTIDE SEQUENCE [LARGE SCALE GENOMIC DNA]</scope>
    <source>
        <strain evidence="1 2">SZMC22713</strain>
    </source>
</reference>
<dbReference type="InterPro" id="IPR027417">
    <property type="entry name" value="P-loop_NTPase"/>
</dbReference>
<sequence length="133" mass="15719">MINGVIYMHRIADGKVEGGTRRIIKLLQELFGSTDLRRVVIVTTWWDKVDGKLAVERETQLRDGKSLFKPMLTAGAKMMRHEMRHDQGFSSAQRVLNHLLRLNTLDLEIQAQLVKDEKIRTERHFFLRWLRFF</sequence>
<dbReference type="EMBL" id="ML170329">
    <property type="protein sequence ID" value="TDL14528.1"/>
    <property type="molecule type" value="Genomic_DNA"/>
</dbReference>
<accession>A0A4Y7PHN7</accession>
<evidence type="ECO:0000313" key="2">
    <source>
        <dbReference type="Proteomes" id="UP000294933"/>
    </source>
</evidence>
<dbReference type="Proteomes" id="UP000294933">
    <property type="component" value="Unassembled WGS sequence"/>
</dbReference>
<gene>
    <name evidence="1" type="ORF">BD410DRAFT_191820</name>
</gene>
<organism evidence="1 2">
    <name type="scientific">Rickenella mellea</name>
    <dbReference type="NCBI Taxonomy" id="50990"/>
    <lineage>
        <taxon>Eukaryota</taxon>
        <taxon>Fungi</taxon>
        <taxon>Dikarya</taxon>
        <taxon>Basidiomycota</taxon>
        <taxon>Agaricomycotina</taxon>
        <taxon>Agaricomycetes</taxon>
        <taxon>Hymenochaetales</taxon>
        <taxon>Rickenellaceae</taxon>
        <taxon>Rickenella</taxon>
    </lineage>
</organism>
<dbReference type="AlphaFoldDB" id="A0A4Y7PHN7"/>
<keyword evidence="2" id="KW-1185">Reference proteome</keyword>
<protein>
    <submittedName>
        <fullName evidence="1">Uncharacterized protein</fullName>
    </submittedName>
</protein>
<dbReference type="STRING" id="50990.A0A4Y7PHN7"/>
<name>A0A4Y7PHN7_9AGAM</name>
<dbReference type="OrthoDB" id="8954335at2759"/>
<dbReference type="Gene3D" id="3.40.50.300">
    <property type="entry name" value="P-loop containing nucleotide triphosphate hydrolases"/>
    <property type="match status" value="1"/>
</dbReference>
<proteinExistence type="predicted"/>
<dbReference type="VEuPathDB" id="FungiDB:BD410DRAFT_191820"/>
<evidence type="ECO:0000313" key="1">
    <source>
        <dbReference type="EMBL" id="TDL14528.1"/>
    </source>
</evidence>